<comment type="caution">
    <text evidence="5">The sequence shown here is derived from an EMBL/GenBank/DDBJ whole genome shotgun (WGS) entry which is preliminary data.</text>
</comment>
<dbReference type="CDD" id="cd03225">
    <property type="entry name" value="ABC_cobalt_CbiO_domain1"/>
    <property type="match status" value="1"/>
</dbReference>
<gene>
    <name evidence="5" type="ORF">S06H3_11434</name>
</gene>
<keyword evidence="2" id="KW-0547">Nucleotide-binding</keyword>
<evidence type="ECO:0000256" key="2">
    <source>
        <dbReference type="ARBA" id="ARBA00022741"/>
    </source>
</evidence>
<evidence type="ECO:0000256" key="3">
    <source>
        <dbReference type="ARBA" id="ARBA00022840"/>
    </source>
</evidence>
<dbReference type="PANTHER" id="PTHR43553">
    <property type="entry name" value="HEAVY METAL TRANSPORTER"/>
    <property type="match status" value="1"/>
</dbReference>
<dbReference type="EMBL" id="BARV01005536">
    <property type="protein sequence ID" value="GAI15947.1"/>
    <property type="molecule type" value="Genomic_DNA"/>
</dbReference>
<proteinExistence type="predicted"/>
<keyword evidence="3" id="KW-0067">ATP-binding</keyword>
<protein>
    <recommendedName>
        <fullName evidence="4">ABC transporter domain-containing protein</fullName>
    </recommendedName>
</protein>
<evidence type="ECO:0000313" key="5">
    <source>
        <dbReference type="EMBL" id="GAI15947.1"/>
    </source>
</evidence>
<feature type="domain" description="ABC transporter" evidence="4">
    <location>
        <begin position="1"/>
        <end position="84"/>
    </location>
</feature>
<dbReference type="Gene3D" id="3.40.50.300">
    <property type="entry name" value="P-loop containing nucleotide triphosphate hydrolases"/>
    <property type="match status" value="1"/>
</dbReference>
<evidence type="ECO:0000256" key="1">
    <source>
        <dbReference type="ARBA" id="ARBA00022448"/>
    </source>
</evidence>
<dbReference type="GO" id="GO:0043190">
    <property type="term" value="C:ATP-binding cassette (ABC) transporter complex"/>
    <property type="evidence" value="ECO:0007669"/>
    <property type="project" value="TreeGrafter"/>
</dbReference>
<dbReference type="Pfam" id="PF00005">
    <property type="entry name" value="ABC_tran"/>
    <property type="match status" value="1"/>
</dbReference>
<dbReference type="InterPro" id="IPR050095">
    <property type="entry name" value="ECF_ABC_transporter_ATP-bd"/>
</dbReference>
<feature type="non-terminal residue" evidence="5">
    <location>
        <position position="1"/>
    </location>
</feature>
<keyword evidence="1" id="KW-0813">Transport</keyword>
<dbReference type="InterPro" id="IPR015856">
    <property type="entry name" value="ABC_transpr_CbiO/EcfA_su"/>
</dbReference>
<name>X1L9F8_9ZZZZ</name>
<organism evidence="5">
    <name type="scientific">marine sediment metagenome</name>
    <dbReference type="NCBI Taxonomy" id="412755"/>
    <lineage>
        <taxon>unclassified sequences</taxon>
        <taxon>metagenomes</taxon>
        <taxon>ecological metagenomes</taxon>
    </lineage>
</organism>
<sequence>GYIFQNPEQQLFKETVREELTFGPKNIGFSGNKTKSRVEKIAKMTNIYNLLDLNPRRLNFFQKQWVAIASILTMDPKILILDEPNTSQDFLGVNKLIDLIKQLLKSKKTLITITHDLNFASKISNRFVVLSCGKILMDGKPQNIFVRQKELVQANLISPPIPRLGISLGFKYPPISNKDFINMYRELR</sequence>
<dbReference type="GO" id="GO:0042626">
    <property type="term" value="F:ATPase-coupled transmembrane transporter activity"/>
    <property type="evidence" value="ECO:0007669"/>
    <property type="project" value="TreeGrafter"/>
</dbReference>
<dbReference type="GO" id="GO:0005524">
    <property type="term" value="F:ATP binding"/>
    <property type="evidence" value="ECO:0007669"/>
    <property type="project" value="UniProtKB-KW"/>
</dbReference>
<accession>X1L9F8</accession>
<dbReference type="GO" id="GO:0016887">
    <property type="term" value="F:ATP hydrolysis activity"/>
    <property type="evidence" value="ECO:0007669"/>
    <property type="project" value="InterPro"/>
</dbReference>
<dbReference type="InterPro" id="IPR003439">
    <property type="entry name" value="ABC_transporter-like_ATP-bd"/>
</dbReference>
<dbReference type="InterPro" id="IPR027417">
    <property type="entry name" value="P-loop_NTPase"/>
</dbReference>
<dbReference type="SUPFAM" id="SSF52540">
    <property type="entry name" value="P-loop containing nucleoside triphosphate hydrolases"/>
    <property type="match status" value="1"/>
</dbReference>
<dbReference type="AlphaFoldDB" id="X1L9F8"/>
<reference evidence="5" key="1">
    <citation type="journal article" date="2014" name="Front. Microbiol.">
        <title>High frequency of phylogenetically diverse reductive dehalogenase-homologous genes in deep subseafloor sedimentary metagenomes.</title>
        <authorList>
            <person name="Kawai M."/>
            <person name="Futagami T."/>
            <person name="Toyoda A."/>
            <person name="Takaki Y."/>
            <person name="Nishi S."/>
            <person name="Hori S."/>
            <person name="Arai W."/>
            <person name="Tsubouchi T."/>
            <person name="Morono Y."/>
            <person name="Uchiyama I."/>
            <person name="Ito T."/>
            <person name="Fujiyama A."/>
            <person name="Inagaki F."/>
            <person name="Takami H."/>
        </authorList>
    </citation>
    <scope>NUCLEOTIDE SEQUENCE</scope>
    <source>
        <strain evidence="5">Expedition CK06-06</strain>
    </source>
</reference>
<evidence type="ECO:0000259" key="4">
    <source>
        <dbReference type="Pfam" id="PF00005"/>
    </source>
</evidence>